<dbReference type="EMBL" id="UGXR01000001">
    <property type="protein sequence ID" value="SUH11880.1"/>
    <property type="molecule type" value="Genomic_DNA"/>
</dbReference>
<sequence>MSLWLSHPLFLPSIIVGVTILLWATSLLPEFMTALLFFAAAMIVKIAPPEVIFGGFASSAFWLVFSGFVLGTAIRKTGLADRAARSLSSRLTDSWPLMVGSVVLLSYALAFVMPSNMGRIALLMPIVAAMAKRAGIEDGHTRLVWAGAGGWDSVLSSCRPPFCLLTSRIW</sequence>
<feature type="domain" description="Citrate transporter-like" evidence="8">
    <location>
        <begin position="20"/>
        <end position="136"/>
    </location>
</feature>
<dbReference type="InterPro" id="IPR051679">
    <property type="entry name" value="DASS-Related_Transporters"/>
</dbReference>
<keyword evidence="4" id="KW-0677">Repeat</keyword>
<accession>A0A379W0Q5</accession>
<keyword evidence="2" id="KW-0813">Transport</keyword>
<dbReference type="Proteomes" id="UP000254346">
    <property type="component" value="Unassembled WGS sequence"/>
</dbReference>
<name>A0A379W0Q5_SALET</name>
<evidence type="ECO:0000313" key="9">
    <source>
        <dbReference type="EMBL" id="SUH11880.1"/>
    </source>
</evidence>
<gene>
    <name evidence="9" type="ORF">NCTC8256_05955</name>
</gene>
<evidence type="ECO:0000259" key="8">
    <source>
        <dbReference type="Pfam" id="PF03600"/>
    </source>
</evidence>
<keyword evidence="6 7" id="KW-0472">Membrane</keyword>
<evidence type="ECO:0000256" key="4">
    <source>
        <dbReference type="ARBA" id="ARBA00022737"/>
    </source>
</evidence>
<dbReference type="AlphaFoldDB" id="A0A379W0Q5"/>
<dbReference type="InterPro" id="IPR004680">
    <property type="entry name" value="Cit_transptr-like_dom"/>
</dbReference>
<comment type="subcellular location">
    <subcellularLocation>
        <location evidence="1">Membrane</location>
        <topology evidence="1">Multi-pass membrane protein</topology>
    </subcellularLocation>
</comment>
<dbReference type="GO" id="GO:0005886">
    <property type="term" value="C:plasma membrane"/>
    <property type="evidence" value="ECO:0007669"/>
    <property type="project" value="TreeGrafter"/>
</dbReference>
<organism evidence="9 10">
    <name type="scientific">Salmonella enterica I</name>
    <dbReference type="NCBI Taxonomy" id="59201"/>
    <lineage>
        <taxon>Bacteria</taxon>
        <taxon>Pseudomonadati</taxon>
        <taxon>Pseudomonadota</taxon>
        <taxon>Gammaproteobacteria</taxon>
        <taxon>Enterobacterales</taxon>
        <taxon>Enterobacteriaceae</taxon>
        <taxon>Salmonella</taxon>
    </lineage>
</organism>
<evidence type="ECO:0000256" key="5">
    <source>
        <dbReference type="ARBA" id="ARBA00022989"/>
    </source>
</evidence>
<feature type="transmembrane region" description="Helical" evidence="7">
    <location>
        <begin position="94"/>
        <end position="114"/>
    </location>
</feature>
<reference evidence="9 10" key="1">
    <citation type="submission" date="2018-06" db="EMBL/GenBank/DDBJ databases">
        <authorList>
            <consortium name="Pathogen Informatics"/>
            <person name="Doyle S."/>
        </authorList>
    </citation>
    <scope>NUCLEOTIDE SEQUENCE [LARGE SCALE GENOMIC DNA]</scope>
    <source>
        <strain evidence="9 10">NCTC8256</strain>
    </source>
</reference>
<keyword evidence="3 7" id="KW-0812">Transmembrane</keyword>
<feature type="transmembrane region" description="Helical" evidence="7">
    <location>
        <begin position="51"/>
        <end position="74"/>
    </location>
</feature>
<evidence type="ECO:0000256" key="3">
    <source>
        <dbReference type="ARBA" id="ARBA00022692"/>
    </source>
</evidence>
<dbReference type="PANTHER" id="PTHR43652:SF2">
    <property type="entry name" value="BASIC AMINO ACID ANTIPORTER YFCC-RELATED"/>
    <property type="match status" value="1"/>
</dbReference>
<dbReference type="PANTHER" id="PTHR43652">
    <property type="entry name" value="BASIC AMINO ACID ANTIPORTER YFCC-RELATED"/>
    <property type="match status" value="1"/>
</dbReference>
<evidence type="ECO:0000256" key="2">
    <source>
        <dbReference type="ARBA" id="ARBA00022448"/>
    </source>
</evidence>
<dbReference type="Pfam" id="PF03600">
    <property type="entry name" value="CitMHS"/>
    <property type="match status" value="1"/>
</dbReference>
<evidence type="ECO:0000313" key="10">
    <source>
        <dbReference type="Proteomes" id="UP000254346"/>
    </source>
</evidence>
<evidence type="ECO:0000256" key="7">
    <source>
        <dbReference type="SAM" id="Phobius"/>
    </source>
</evidence>
<keyword evidence="5 7" id="KW-1133">Transmembrane helix</keyword>
<proteinExistence type="predicted"/>
<protein>
    <submittedName>
        <fullName evidence="9">Citrate transporter</fullName>
    </submittedName>
</protein>
<dbReference type="GO" id="GO:0055085">
    <property type="term" value="P:transmembrane transport"/>
    <property type="evidence" value="ECO:0007669"/>
    <property type="project" value="InterPro"/>
</dbReference>
<evidence type="ECO:0000256" key="1">
    <source>
        <dbReference type="ARBA" id="ARBA00004141"/>
    </source>
</evidence>
<evidence type="ECO:0000256" key="6">
    <source>
        <dbReference type="ARBA" id="ARBA00023136"/>
    </source>
</evidence>